<keyword evidence="2" id="KW-0012">Acyltransferase</keyword>
<name>A0A7R7DN82_9ACTN</name>
<dbReference type="EMBL" id="AP023355">
    <property type="protein sequence ID" value="BCJ34738.1"/>
    <property type="molecule type" value="Genomic_DNA"/>
</dbReference>
<evidence type="ECO:0000256" key="1">
    <source>
        <dbReference type="ARBA" id="ARBA00022679"/>
    </source>
</evidence>
<dbReference type="AlphaFoldDB" id="A0A7R7DN82"/>
<dbReference type="InterPro" id="IPR016181">
    <property type="entry name" value="Acyl_CoA_acyltransferase"/>
</dbReference>
<dbReference type="PANTHER" id="PTHR43877">
    <property type="entry name" value="AMINOALKYLPHOSPHONATE N-ACETYLTRANSFERASE-RELATED-RELATED"/>
    <property type="match status" value="1"/>
</dbReference>
<evidence type="ECO:0000313" key="4">
    <source>
        <dbReference type="EMBL" id="BCJ34738.1"/>
    </source>
</evidence>
<sequence>MTIDDITTAALHIERVGFTEPVARQLVAQALADLGSRYGGEGDETPVDPADFAAPNGAFLVAYRGETPVGCGAWRSHGDGTAELKRMYTVPAARGTGVATAVLAAVEADARRAGRTRIILETGGKQPEAIALYGKLGYRRIPNYGYYADEPDCLSFARDL</sequence>
<protein>
    <submittedName>
        <fullName evidence="4">N-acetyltransferase</fullName>
    </submittedName>
</protein>
<accession>A0A7R7DN82</accession>
<evidence type="ECO:0000313" key="5">
    <source>
        <dbReference type="Proteomes" id="UP000611640"/>
    </source>
</evidence>
<dbReference type="CDD" id="cd04301">
    <property type="entry name" value="NAT_SF"/>
    <property type="match status" value="1"/>
</dbReference>
<proteinExistence type="predicted"/>
<dbReference type="Pfam" id="PF00583">
    <property type="entry name" value="Acetyltransf_1"/>
    <property type="match status" value="1"/>
</dbReference>
<keyword evidence="1" id="KW-0808">Transferase</keyword>
<evidence type="ECO:0000259" key="3">
    <source>
        <dbReference type="PROSITE" id="PS51186"/>
    </source>
</evidence>
<dbReference type="PROSITE" id="PS51186">
    <property type="entry name" value="GNAT"/>
    <property type="match status" value="1"/>
</dbReference>
<dbReference type="InterPro" id="IPR050832">
    <property type="entry name" value="Bact_Acetyltransf"/>
</dbReference>
<feature type="domain" description="N-acetyltransferase" evidence="3">
    <location>
        <begin position="18"/>
        <end position="160"/>
    </location>
</feature>
<dbReference type="PANTHER" id="PTHR43877:SF2">
    <property type="entry name" value="AMINOALKYLPHOSPHONATE N-ACETYLTRANSFERASE-RELATED"/>
    <property type="match status" value="1"/>
</dbReference>
<keyword evidence="5" id="KW-1185">Reference proteome</keyword>
<gene>
    <name evidence="4" type="ORF">Athai_22410</name>
</gene>
<dbReference type="Gene3D" id="3.40.630.30">
    <property type="match status" value="1"/>
</dbReference>
<organism evidence="4 5">
    <name type="scientific">Actinocatenispora thailandica</name>
    <dbReference type="NCBI Taxonomy" id="227318"/>
    <lineage>
        <taxon>Bacteria</taxon>
        <taxon>Bacillati</taxon>
        <taxon>Actinomycetota</taxon>
        <taxon>Actinomycetes</taxon>
        <taxon>Micromonosporales</taxon>
        <taxon>Micromonosporaceae</taxon>
        <taxon>Actinocatenispora</taxon>
    </lineage>
</organism>
<dbReference type="SUPFAM" id="SSF55729">
    <property type="entry name" value="Acyl-CoA N-acyltransferases (Nat)"/>
    <property type="match status" value="1"/>
</dbReference>
<dbReference type="Proteomes" id="UP000611640">
    <property type="component" value="Chromosome"/>
</dbReference>
<reference evidence="4 5" key="1">
    <citation type="submission" date="2020-08" db="EMBL/GenBank/DDBJ databases">
        <title>Whole genome shotgun sequence of Actinocatenispora thailandica NBRC 105041.</title>
        <authorList>
            <person name="Komaki H."/>
            <person name="Tamura T."/>
        </authorList>
    </citation>
    <scope>NUCLEOTIDE SEQUENCE [LARGE SCALE GENOMIC DNA]</scope>
    <source>
        <strain evidence="4 5">NBRC 105041</strain>
    </source>
</reference>
<evidence type="ECO:0000256" key="2">
    <source>
        <dbReference type="ARBA" id="ARBA00023315"/>
    </source>
</evidence>
<dbReference type="GO" id="GO:0016747">
    <property type="term" value="F:acyltransferase activity, transferring groups other than amino-acyl groups"/>
    <property type="evidence" value="ECO:0007669"/>
    <property type="project" value="InterPro"/>
</dbReference>
<dbReference type="KEGG" id="atl:Athai_22410"/>
<dbReference type="InterPro" id="IPR000182">
    <property type="entry name" value="GNAT_dom"/>
</dbReference>